<feature type="transmembrane region" description="Helical" evidence="2">
    <location>
        <begin position="409"/>
        <end position="431"/>
    </location>
</feature>
<dbReference type="PANTHER" id="PTHR45270:SF4">
    <property type="entry name" value="CHAPERONE DNAJ-DOMAIN SUPERFAMILY PROTEIN"/>
    <property type="match status" value="1"/>
</dbReference>
<dbReference type="SMART" id="SM00271">
    <property type="entry name" value="DnaJ"/>
    <property type="match status" value="1"/>
</dbReference>
<feature type="compositionally biased region" description="Low complexity" evidence="1">
    <location>
        <begin position="249"/>
        <end position="274"/>
    </location>
</feature>
<feature type="region of interest" description="Disordered" evidence="1">
    <location>
        <begin position="101"/>
        <end position="178"/>
    </location>
</feature>
<feature type="transmembrane region" description="Helical" evidence="2">
    <location>
        <begin position="565"/>
        <end position="587"/>
    </location>
</feature>
<dbReference type="PANTHER" id="PTHR45270">
    <property type="entry name" value="OS03G0832900 PROTEIN"/>
    <property type="match status" value="1"/>
</dbReference>
<dbReference type="CDD" id="cd06257">
    <property type="entry name" value="DnaJ"/>
    <property type="match status" value="1"/>
</dbReference>
<dbReference type="Pfam" id="PF14901">
    <property type="entry name" value="Jiv90"/>
    <property type="match status" value="1"/>
</dbReference>
<dbReference type="Pfam" id="PF00226">
    <property type="entry name" value="DnaJ"/>
    <property type="match status" value="1"/>
</dbReference>
<dbReference type="Gene3D" id="1.10.287.110">
    <property type="entry name" value="DnaJ domain"/>
    <property type="match status" value="1"/>
</dbReference>
<feature type="transmembrane region" description="Helical" evidence="2">
    <location>
        <begin position="352"/>
        <end position="374"/>
    </location>
</feature>
<evidence type="ECO:0000313" key="5">
    <source>
        <dbReference type="Proteomes" id="UP000239649"/>
    </source>
</evidence>
<dbReference type="InterPro" id="IPR032843">
    <property type="entry name" value="Jiv"/>
</dbReference>
<evidence type="ECO:0000256" key="2">
    <source>
        <dbReference type="SAM" id="Phobius"/>
    </source>
</evidence>
<feature type="compositionally biased region" description="Gly residues" evidence="1">
    <location>
        <begin position="681"/>
        <end position="691"/>
    </location>
</feature>
<feature type="compositionally biased region" description="Gly residues" evidence="1">
    <location>
        <begin position="927"/>
        <end position="942"/>
    </location>
</feature>
<gene>
    <name evidence="4" type="ORF">C2E20_1216</name>
</gene>
<comment type="caution">
    <text evidence="4">The sequence shown here is derived from an EMBL/GenBank/DDBJ whole genome shotgun (WGS) entry which is preliminary data.</text>
</comment>
<dbReference type="InterPro" id="IPR036869">
    <property type="entry name" value="J_dom_sf"/>
</dbReference>
<feature type="compositionally biased region" description="Low complexity" evidence="1">
    <location>
        <begin position="297"/>
        <end position="322"/>
    </location>
</feature>
<feature type="transmembrane region" description="Helical" evidence="2">
    <location>
        <begin position="633"/>
        <end position="657"/>
    </location>
</feature>
<feature type="region of interest" description="Disordered" evidence="1">
    <location>
        <begin position="668"/>
        <end position="700"/>
    </location>
</feature>
<dbReference type="InterPro" id="IPR001623">
    <property type="entry name" value="DnaJ_domain"/>
</dbReference>
<feature type="transmembrane region" description="Helical" evidence="2">
    <location>
        <begin position="593"/>
        <end position="613"/>
    </location>
</feature>
<feature type="compositionally biased region" description="Low complexity" evidence="1">
    <location>
        <begin position="101"/>
        <end position="123"/>
    </location>
</feature>
<sequence>MSSAGSGQVLEATPAWRVSTLDDGKSDQPSVHLQVELPGVAESSEITFVIADPRHLVVHVPGRYRADITLGVPVELKAETVQWVRKKAVLRAMMRVQSKEAASAAEQQQQAQAPQQQPGATTADRSAAYEPHAVRAASTPPPQEHPAPGSAAAANASAAAVQGMDQAAPPAAGAASPREQLDAQMYAAAKQHSNREAAEECHARAQRALRLGEADRAVRLLQKACQLDPRNAAFAAVLREAQQRPAAGSASASAASSAGGAAGAGTRSSAASGGTPPAPTPPPQPQQRKPQREEPQRQQQQQQQRQQQQQQQQRQQQQPAEAEAAHEEGATAAHHGNTRTARRRMKKRARQWFRITAGGLASVAVLLAALWVLYRMAPDAASTAGAAGVPRSALRSIGAAMLFLPRVLLWSPSLAVAGLWAVAGGAACAALRTLDHAQRATGRPDVVPQDAYVVGLIAAWHPLLWWCCGGRWGALLGTAGEVLPVARLLGRSVWSHVALYPLACLALRLAATPLLPYWRIPAAPLLFVLRHTVWTPRWWLSGPASGGLCWAAMRAEARDAESFPLYLGALFLVAAWWLGGGGWWAVAHTAAQAAMYVVLVVSAGRYPAAYRLLGRHALYTPVPLFLAKAAWSLLMGPFSMWALLVGCCAGVLLYLHLSSTIPGPPPAWRPGYAGRQRGTAAGDGDGSGGGAAPTRHLHNTVPAGAPDAVARILQAGNYYEVLGLDQEADEAAIKRAKRTLSLATHPDKIGAAPGAADAFNLVTEACDVLGEGASRQQYDRELQDAALSSGFNLSPEEMEAAGLPPDWLDRMQEFAKACEAGDIPQHCSCCGSIHFMRFTGRPMAAARRCDECGVMHPVRQNEVWFESEAAGFMRRTIHMFCCYKGVVYDMSESATCDGTLQTVHERRFPLNNHVNFFKGFGLSTGGGGGGGGGGKKGKGGSAGRSQAPPRGQGPRGASSKKKGRRR</sequence>
<feature type="compositionally biased region" description="Low complexity" evidence="1">
    <location>
        <begin position="146"/>
        <end position="160"/>
    </location>
</feature>
<feature type="region of interest" description="Disordered" evidence="1">
    <location>
        <begin position="249"/>
        <end position="345"/>
    </location>
</feature>
<organism evidence="4 5">
    <name type="scientific">Micractinium conductrix</name>
    <dbReference type="NCBI Taxonomy" id="554055"/>
    <lineage>
        <taxon>Eukaryota</taxon>
        <taxon>Viridiplantae</taxon>
        <taxon>Chlorophyta</taxon>
        <taxon>core chlorophytes</taxon>
        <taxon>Trebouxiophyceae</taxon>
        <taxon>Chlorellales</taxon>
        <taxon>Chlorellaceae</taxon>
        <taxon>Chlorella clade</taxon>
        <taxon>Micractinium</taxon>
    </lineage>
</organism>
<feature type="domain" description="J" evidence="3">
    <location>
        <begin position="717"/>
        <end position="782"/>
    </location>
</feature>
<proteinExistence type="predicted"/>
<keyword evidence="2" id="KW-0812">Transmembrane</keyword>
<name>A0A2P6VP21_9CHLO</name>
<feature type="compositionally biased region" description="Pro residues" evidence="1">
    <location>
        <begin position="276"/>
        <end position="285"/>
    </location>
</feature>
<dbReference type="Proteomes" id="UP000239649">
    <property type="component" value="Unassembled WGS sequence"/>
</dbReference>
<keyword evidence="2" id="KW-0472">Membrane</keyword>
<dbReference type="SUPFAM" id="SSF46565">
    <property type="entry name" value="Chaperone J-domain"/>
    <property type="match status" value="1"/>
</dbReference>
<evidence type="ECO:0000313" key="4">
    <source>
        <dbReference type="EMBL" id="PSC75844.1"/>
    </source>
</evidence>
<feature type="compositionally biased region" description="Basic residues" evidence="1">
    <location>
        <begin position="336"/>
        <end position="345"/>
    </location>
</feature>
<keyword evidence="5" id="KW-1185">Reference proteome</keyword>
<accession>A0A2P6VP21</accession>
<dbReference type="AlphaFoldDB" id="A0A2P6VP21"/>
<dbReference type="PROSITE" id="PS50076">
    <property type="entry name" value="DNAJ_2"/>
    <property type="match status" value="1"/>
</dbReference>
<evidence type="ECO:0000256" key="1">
    <source>
        <dbReference type="SAM" id="MobiDB-lite"/>
    </source>
</evidence>
<dbReference type="OrthoDB" id="511772at2759"/>
<feature type="region of interest" description="Disordered" evidence="1">
    <location>
        <begin position="927"/>
        <end position="966"/>
    </location>
</feature>
<feature type="compositionally biased region" description="Low complexity" evidence="1">
    <location>
        <begin position="167"/>
        <end position="177"/>
    </location>
</feature>
<reference evidence="4 5" key="1">
    <citation type="journal article" date="2018" name="Plant J.">
        <title>Genome sequences of Chlorella sorokiniana UTEX 1602 and Micractinium conductrix SAG 241.80: implications to maltose excretion by a green alga.</title>
        <authorList>
            <person name="Arriola M.B."/>
            <person name="Velmurugan N."/>
            <person name="Zhang Y."/>
            <person name="Plunkett M.H."/>
            <person name="Hondzo H."/>
            <person name="Barney B.M."/>
        </authorList>
    </citation>
    <scope>NUCLEOTIDE SEQUENCE [LARGE SCALE GENOMIC DNA]</scope>
    <source>
        <strain evidence="4 5">SAG 241.80</strain>
    </source>
</reference>
<dbReference type="EMBL" id="LHPF02000002">
    <property type="protein sequence ID" value="PSC75844.1"/>
    <property type="molecule type" value="Genomic_DNA"/>
</dbReference>
<protein>
    <submittedName>
        <fullName evidence="4">DnaJ-like protein dnj-5 isoform X3</fullName>
    </submittedName>
</protein>
<evidence type="ECO:0000259" key="3">
    <source>
        <dbReference type="PROSITE" id="PS50076"/>
    </source>
</evidence>
<keyword evidence="2" id="KW-1133">Transmembrane helix</keyword>